<reference evidence="3" key="2">
    <citation type="submission" date="2017-12" db="EMBL/GenBank/DDBJ databases">
        <title>Genome sequence of the Bar-tailed Godwit (Limosa lapponica baueri).</title>
        <authorList>
            <person name="Lima N.C.B."/>
            <person name="Parody-Merino A.M."/>
            <person name="Battley P.F."/>
            <person name="Fidler A.E."/>
            <person name="Prosdocimi F."/>
        </authorList>
    </citation>
    <scope>NUCLEOTIDE SEQUENCE [LARGE SCALE GENOMIC DNA]</scope>
</reference>
<evidence type="ECO:0000313" key="3">
    <source>
        <dbReference type="Proteomes" id="UP000233556"/>
    </source>
</evidence>
<gene>
    <name evidence="2" type="ORF">llap_18929</name>
</gene>
<dbReference type="Proteomes" id="UP000233556">
    <property type="component" value="Unassembled WGS sequence"/>
</dbReference>
<feature type="domain" description="Reverse transcriptase" evidence="1">
    <location>
        <begin position="1"/>
        <end position="197"/>
    </location>
</feature>
<dbReference type="EMBL" id="KZ514024">
    <property type="protein sequence ID" value="PKU30767.1"/>
    <property type="molecule type" value="Genomic_DNA"/>
</dbReference>
<sequence length="216" mass="24619">MHLRVLRELVEVIAGLLSIIFERSWRTAFYDGMPGWIDEGRAVDVVYLEFSKAFATVSYSILIDKLRNCGLKKWTVRWIENWLKDRAQRVVISGTESSWRSITSGVPQESVLGPVLFSIFINDLDDGMECTLSKVADDTKLGGVADTPEGCAAIQRGLDRLESWAERNLINFDKGKCRVLHLGRNNPLHQYRLGLTCRRAALRKKTWESWWTTGCP</sequence>
<dbReference type="PROSITE" id="PS50878">
    <property type="entry name" value="RT_POL"/>
    <property type="match status" value="1"/>
</dbReference>
<dbReference type="AlphaFoldDB" id="A0A2I0TAD9"/>
<dbReference type="InterPro" id="IPR000477">
    <property type="entry name" value="RT_dom"/>
</dbReference>
<name>A0A2I0TAD9_LIMLA</name>
<dbReference type="PANTHER" id="PTHR33332">
    <property type="entry name" value="REVERSE TRANSCRIPTASE DOMAIN-CONTAINING PROTEIN"/>
    <property type="match status" value="1"/>
</dbReference>
<dbReference type="OrthoDB" id="416454at2759"/>
<keyword evidence="2" id="KW-0808">Transferase</keyword>
<protein>
    <submittedName>
        <fullName evidence="2">Rna-directed dna polymerase from mobile element jockey-like</fullName>
    </submittedName>
</protein>
<keyword evidence="3" id="KW-1185">Reference proteome</keyword>
<evidence type="ECO:0000313" key="2">
    <source>
        <dbReference type="EMBL" id="PKU30767.1"/>
    </source>
</evidence>
<reference evidence="3" key="1">
    <citation type="submission" date="2017-11" db="EMBL/GenBank/DDBJ databases">
        <authorList>
            <person name="Lima N.C."/>
            <person name="Parody-Merino A.M."/>
            <person name="Battley P.F."/>
            <person name="Fidler A.E."/>
            <person name="Prosdocimi F."/>
        </authorList>
    </citation>
    <scope>NUCLEOTIDE SEQUENCE [LARGE SCALE GENOMIC DNA]</scope>
</reference>
<dbReference type="GO" id="GO:0003964">
    <property type="term" value="F:RNA-directed DNA polymerase activity"/>
    <property type="evidence" value="ECO:0007669"/>
    <property type="project" value="UniProtKB-KW"/>
</dbReference>
<keyword evidence="2" id="KW-0695">RNA-directed DNA polymerase</keyword>
<accession>A0A2I0TAD9</accession>
<evidence type="ECO:0000259" key="1">
    <source>
        <dbReference type="PROSITE" id="PS50878"/>
    </source>
</evidence>
<proteinExistence type="predicted"/>
<dbReference type="Pfam" id="PF00078">
    <property type="entry name" value="RVT_1"/>
    <property type="match status" value="1"/>
</dbReference>
<organism evidence="2 3">
    <name type="scientific">Limosa lapponica baueri</name>
    <dbReference type="NCBI Taxonomy" id="1758121"/>
    <lineage>
        <taxon>Eukaryota</taxon>
        <taxon>Metazoa</taxon>
        <taxon>Chordata</taxon>
        <taxon>Craniata</taxon>
        <taxon>Vertebrata</taxon>
        <taxon>Euteleostomi</taxon>
        <taxon>Archelosauria</taxon>
        <taxon>Archosauria</taxon>
        <taxon>Dinosauria</taxon>
        <taxon>Saurischia</taxon>
        <taxon>Theropoda</taxon>
        <taxon>Coelurosauria</taxon>
        <taxon>Aves</taxon>
        <taxon>Neognathae</taxon>
        <taxon>Neoaves</taxon>
        <taxon>Charadriiformes</taxon>
        <taxon>Scolopacidae</taxon>
        <taxon>Limosa</taxon>
    </lineage>
</organism>
<keyword evidence="2" id="KW-0548">Nucleotidyltransferase</keyword>